<feature type="transmembrane region" description="Helical" evidence="1">
    <location>
        <begin position="15"/>
        <end position="37"/>
    </location>
</feature>
<keyword evidence="1" id="KW-1133">Transmembrane helix</keyword>
<dbReference type="PANTHER" id="PTHR32301">
    <property type="entry name" value="COUNTIN RECEPTOR CNR3-RELATED"/>
    <property type="match status" value="1"/>
</dbReference>
<dbReference type="GO" id="GO:0016020">
    <property type="term" value="C:membrane"/>
    <property type="evidence" value="ECO:0007669"/>
    <property type="project" value="InterPro"/>
</dbReference>
<gene>
    <name evidence="2" type="ORF">HOLleu_01820</name>
</gene>
<dbReference type="GO" id="GO:0008146">
    <property type="term" value="F:sulfotransferase activity"/>
    <property type="evidence" value="ECO:0007669"/>
    <property type="project" value="InterPro"/>
</dbReference>
<dbReference type="SUPFAM" id="SSF52540">
    <property type="entry name" value="P-loop containing nucleoside triphosphate hydrolases"/>
    <property type="match status" value="1"/>
</dbReference>
<evidence type="ECO:0000313" key="2">
    <source>
        <dbReference type="EMBL" id="KAJ8049194.1"/>
    </source>
</evidence>
<comment type="caution">
    <text evidence="2">The sequence shown here is derived from an EMBL/GenBank/DDBJ whole genome shotgun (WGS) entry which is preliminary data.</text>
</comment>
<sequence length="386" mass="44672">MSGYHVNTCSWSWSFQGIFACLVAIVTVTVYSTYFGYSSNGTSVNVRLMKPDYANTSSTLFTEKKITKAPATTSRNECHIVHEKLNSCNKLPNFFLHEDQRHHFQNAIINFWHLQKASGSTIGHCLSNIYNKLGLPLTAKSGSSCKRKEEILQNANYFNSSKERPIVRGHGTLGLCDFIKEKITDRKCSVFTVFRDPYDRLVSQYFFNKEYVPWVLKENGTIKDWIFGSSSAVWKSFSNEWKFESLDNGQEKCKDLQRFVTREDRWPSINEYYAGIANNLDKHLSFIGLTEDLQTTYQMLEEVYGLPFVEVCSDLHVLQGSYELTNVTEQRARKMAAKRELMEDQETQRLIQFELLIYEKAKEIFEAQKKVFLKMKGSRRHTPNSS</sequence>
<organism evidence="2 3">
    <name type="scientific">Holothuria leucospilota</name>
    <name type="common">Black long sea cucumber</name>
    <name type="synonym">Mertensiothuria leucospilota</name>
    <dbReference type="NCBI Taxonomy" id="206669"/>
    <lineage>
        <taxon>Eukaryota</taxon>
        <taxon>Metazoa</taxon>
        <taxon>Echinodermata</taxon>
        <taxon>Eleutherozoa</taxon>
        <taxon>Echinozoa</taxon>
        <taxon>Holothuroidea</taxon>
        <taxon>Aspidochirotacea</taxon>
        <taxon>Aspidochirotida</taxon>
        <taxon>Holothuriidae</taxon>
        <taxon>Holothuria</taxon>
    </lineage>
</organism>
<dbReference type="OrthoDB" id="10019582at2759"/>
<evidence type="ECO:0000313" key="3">
    <source>
        <dbReference type="Proteomes" id="UP001152320"/>
    </source>
</evidence>
<keyword evidence="3" id="KW-1185">Reference proteome</keyword>
<proteinExistence type="predicted"/>
<dbReference type="Gene3D" id="3.40.50.300">
    <property type="entry name" value="P-loop containing nucleotide triphosphate hydrolases"/>
    <property type="match status" value="1"/>
</dbReference>
<dbReference type="InterPro" id="IPR053259">
    <property type="entry name" value="Golvesin-related_Golgi"/>
</dbReference>
<dbReference type="PANTHER" id="PTHR32301:SF6">
    <property type="entry name" value="GOLVESIN-RELATED"/>
    <property type="match status" value="1"/>
</dbReference>
<dbReference type="EMBL" id="JAIZAY010000001">
    <property type="protein sequence ID" value="KAJ8049194.1"/>
    <property type="molecule type" value="Genomic_DNA"/>
</dbReference>
<accession>A0A9Q1CRC7</accession>
<name>A0A9Q1CRC7_HOLLE</name>
<keyword evidence="1" id="KW-0812">Transmembrane</keyword>
<dbReference type="InterPro" id="IPR005331">
    <property type="entry name" value="Sulfotransferase"/>
</dbReference>
<reference evidence="2" key="1">
    <citation type="submission" date="2021-10" db="EMBL/GenBank/DDBJ databases">
        <title>Tropical sea cucumber genome reveals ecological adaptation and Cuvierian tubules defense mechanism.</title>
        <authorList>
            <person name="Chen T."/>
        </authorList>
    </citation>
    <scope>NUCLEOTIDE SEQUENCE</scope>
    <source>
        <strain evidence="2">Nanhai2018</strain>
        <tissue evidence="2">Muscle</tissue>
    </source>
</reference>
<evidence type="ECO:0000256" key="1">
    <source>
        <dbReference type="SAM" id="Phobius"/>
    </source>
</evidence>
<dbReference type="AlphaFoldDB" id="A0A9Q1CRC7"/>
<keyword evidence="1" id="KW-0472">Membrane</keyword>
<dbReference type="InterPro" id="IPR027417">
    <property type="entry name" value="P-loop_NTPase"/>
</dbReference>
<dbReference type="Proteomes" id="UP001152320">
    <property type="component" value="Chromosome 1"/>
</dbReference>
<evidence type="ECO:0008006" key="4">
    <source>
        <dbReference type="Google" id="ProtNLM"/>
    </source>
</evidence>
<dbReference type="Pfam" id="PF03567">
    <property type="entry name" value="Sulfotransfer_2"/>
    <property type="match status" value="1"/>
</dbReference>
<protein>
    <recommendedName>
        <fullName evidence="4">Sulfotransferase</fullName>
    </recommendedName>
</protein>